<dbReference type="PANTHER" id="PTHR44688:SF16">
    <property type="entry name" value="DNA-BINDING TRANSCRIPTIONAL ACTIVATOR DEVR_DOSR"/>
    <property type="match status" value="1"/>
</dbReference>
<sequence>MTTMTLRQETACMSMRDAALPALVDTIGEDRFGPALARFLNELCGADHFAAFRLQQNELREVAACCVEPERTARDRVETYVNQGWWKRDPAMAEAQRCVHAARPSIIHMDFTADGYAALRPSVFPNVRDRLLLCGRTMNADFGLSIVRADPNAPFADGAIEQVAHSAEFLMAVLAKHADIRRTRPNVAQALTALDEIEHCIDATKALPRREAEVASRILYGMSSVGIALDLSVSEETVKTYRKRAYHRLAIGSERELLTWYLAHWSEWRGHRFELAASGALH</sequence>
<protein>
    <recommendedName>
        <fullName evidence="4">HTH luxR-type domain-containing protein</fullName>
    </recommendedName>
</protein>
<keyword evidence="3" id="KW-0804">Transcription</keyword>
<gene>
    <name evidence="5" type="ORF">GCM10023165_23750</name>
</gene>
<proteinExistence type="predicted"/>
<evidence type="ECO:0000313" key="6">
    <source>
        <dbReference type="Proteomes" id="UP001500975"/>
    </source>
</evidence>
<dbReference type="PROSITE" id="PS00622">
    <property type="entry name" value="HTH_LUXR_1"/>
    <property type="match status" value="1"/>
</dbReference>
<dbReference type="Pfam" id="PF00196">
    <property type="entry name" value="GerE"/>
    <property type="match status" value="1"/>
</dbReference>
<dbReference type="InterPro" id="IPR036388">
    <property type="entry name" value="WH-like_DNA-bd_sf"/>
</dbReference>
<evidence type="ECO:0000256" key="3">
    <source>
        <dbReference type="ARBA" id="ARBA00023163"/>
    </source>
</evidence>
<dbReference type="RefSeq" id="WP_345538048.1">
    <property type="nucleotide sequence ID" value="NZ_BAABGJ010000020.1"/>
</dbReference>
<evidence type="ECO:0000256" key="1">
    <source>
        <dbReference type="ARBA" id="ARBA00023015"/>
    </source>
</evidence>
<dbReference type="InterPro" id="IPR000792">
    <property type="entry name" value="Tscrpt_reg_LuxR_C"/>
</dbReference>
<dbReference type="EMBL" id="BAABGJ010000020">
    <property type="protein sequence ID" value="GAA4342230.1"/>
    <property type="molecule type" value="Genomic_DNA"/>
</dbReference>
<dbReference type="SUPFAM" id="SSF46894">
    <property type="entry name" value="C-terminal effector domain of the bipartite response regulators"/>
    <property type="match status" value="1"/>
</dbReference>
<feature type="domain" description="HTH luxR-type" evidence="4">
    <location>
        <begin position="200"/>
        <end position="265"/>
    </location>
</feature>
<evidence type="ECO:0000256" key="2">
    <source>
        <dbReference type="ARBA" id="ARBA00023125"/>
    </source>
</evidence>
<dbReference type="SMART" id="SM00421">
    <property type="entry name" value="HTH_LUXR"/>
    <property type="match status" value="1"/>
</dbReference>
<keyword evidence="6" id="KW-1185">Reference proteome</keyword>
<keyword evidence="2" id="KW-0238">DNA-binding</keyword>
<dbReference type="Proteomes" id="UP001500975">
    <property type="component" value="Unassembled WGS sequence"/>
</dbReference>
<dbReference type="PRINTS" id="PR00038">
    <property type="entry name" value="HTHLUXR"/>
</dbReference>
<accession>A0ABP8HPA6</accession>
<dbReference type="Gene3D" id="1.10.10.10">
    <property type="entry name" value="Winged helix-like DNA-binding domain superfamily/Winged helix DNA-binding domain"/>
    <property type="match status" value="1"/>
</dbReference>
<keyword evidence="1" id="KW-0805">Transcription regulation</keyword>
<dbReference type="CDD" id="cd06170">
    <property type="entry name" value="LuxR_C_like"/>
    <property type="match status" value="1"/>
</dbReference>
<organism evidence="5 6">
    <name type="scientific">Variovorax defluvii</name>
    <dbReference type="NCBI Taxonomy" id="913761"/>
    <lineage>
        <taxon>Bacteria</taxon>
        <taxon>Pseudomonadati</taxon>
        <taxon>Pseudomonadota</taxon>
        <taxon>Betaproteobacteria</taxon>
        <taxon>Burkholderiales</taxon>
        <taxon>Comamonadaceae</taxon>
        <taxon>Variovorax</taxon>
    </lineage>
</organism>
<dbReference type="InterPro" id="IPR016032">
    <property type="entry name" value="Sig_transdc_resp-reg_C-effctor"/>
</dbReference>
<comment type="caution">
    <text evidence="5">The sequence shown here is derived from an EMBL/GenBank/DDBJ whole genome shotgun (WGS) entry which is preliminary data.</text>
</comment>
<dbReference type="PANTHER" id="PTHR44688">
    <property type="entry name" value="DNA-BINDING TRANSCRIPTIONAL ACTIVATOR DEVR_DOSR"/>
    <property type="match status" value="1"/>
</dbReference>
<dbReference type="PROSITE" id="PS50043">
    <property type="entry name" value="HTH_LUXR_2"/>
    <property type="match status" value="1"/>
</dbReference>
<evidence type="ECO:0000259" key="4">
    <source>
        <dbReference type="PROSITE" id="PS50043"/>
    </source>
</evidence>
<reference evidence="6" key="1">
    <citation type="journal article" date="2019" name="Int. J. Syst. Evol. Microbiol.">
        <title>The Global Catalogue of Microorganisms (GCM) 10K type strain sequencing project: providing services to taxonomists for standard genome sequencing and annotation.</title>
        <authorList>
            <consortium name="The Broad Institute Genomics Platform"/>
            <consortium name="The Broad Institute Genome Sequencing Center for Infectious Disease"/>
            <person name="Wu L."/>
            <person name="Ma J."/>
        </authorList>
    </citation>
    <scope>NUCLEOTIDE SEQUENCE [LARGE SCALE GENOMIC DNA]</scope>
    <source>
        <strain evidence="6">JCM 17804</strain>
    </source>
</reference>
<name>A0ABP8HPA6_9BURK</name>
<evidence type="ECO:0000313" key="5">
    <source>
        <dbReference type="EMBL" id="GAA4342230.1"/>
    </source>
</evidence>